<dbReference type="InterPro" id="IPR033749">
    <property type="entry name" value="Polyprenyl_synt_CS"/>
</dbReference>
<dbReference type="SFLD" id="SFLDS00005">
    <property type="entry name" value="Isoprenoid_Synthase_Type_I"/>
    <property type="match status" value="1"/>
</dbReference>
<dbReference type="Pfam" id="PF00348">
    <property type="entry name" value="polyprenyl_synt"/>
    <property type="match status" value="1"/>
</dbReference>
<proteinExistence type="inferred from homology"/>
<protein>
    <submittedName>
        <fullName evidence="7">Polyprenyl synthetase family protein</fullName>
    </submittedName>
</protein>
<evidence type="ECO:0000256" key="3">
    <source>
        <dbReference type="ARBA" id="ARBA00022679"/>
    </source>
</evidence>
<dbReference type="PANTHER" id="PTHR12001">
    <property type="entry name" value="GERANYLGERANYL PYROPHOSPHATE SYNTHASE"/>
    <property type="match status" value="1"/>
</dbReference>
<keyword evidence="3 6" id="KW-0808">Transferase</keyword>
<sequence length="334" mass="36637">MSSQSLMKPEEANGKLAAVYAPIVDQLAESERVFEAELGSKFPFVQQLVDHCADYRGKRLRPALVLLSARASGTINGSHPVLAAVVEMIHTATLVHDDILDEALVRRHAATVNAEWGNEPAVLLGDYLFTHAFHLAASLDSTLACRWIGHATNLVCEGEMQQVHHRGNLDLDEDAYFSIIQGKTAELTAVSCRLGAHYAGAPNSVVQSMENYGRDLGIAFQIADDVLDLWGEERNTGKSLGTDLKKQKLTLPLIRFLATAPPSTASAVRRLLAESEPDRRSLRDYLDSSDALEYSWNRAKEHAERAHSALEGLADSSAKTVLRSLTHYVVRRSS</sequence>
<evidence type="ECO:0000256" key="5">
    <source>
        <dbReference type="ARBA" id="ARBA00022842"/>
    </source>
</evidence>
<gene>
    <name evidence="7" type="ORF">V5E97_32475</name>
</gene>
<organism evidence="7">
    <name type="scientific">Singulisphaera sp. Ch08</name>
    <dbReference type="NCBI Taxonomy" id="3120278"/>
    <lineage>
        <taxon>Bacteria</taxon>
        <taxon>Pseudomonadati</taxon>
        <taxon>Planctomycetota</taxon>
        <taxon>Planctomycetia</taxon>
        <taxon>Isosphaerales</taxon>
        <taxon>Isosphaeraceae</taxon>
        <taxon>Singulisphaera</taxon>
    </lineage>
</organism>
<dbReference type="PROSITE" id="PS00723">
    <property type="entry name" value="POLYPRENYL_SYNTHASE_1"/>
    <property type="match status" value="1"/>
</dbReference>
<evidence type="ECO:0000256" key="4">
    <source>
        <dbReference type="ARBA" id="ARBA00022723"/>
    </source>
</evidence>
<comment type="cofactor">
    <cofactor evidence="1">
        <name>Mg(2+)</name>
        <dbReference type="ChEBI" id="CHEBI:18420"/>
    </cofactor>
</comment>
<dbReference type="PROSITE" id="PS00444">
    <property type="entry name" value="POLYPRENYL_SYNTHASE_2"/>
    <property type="match status" value="1"/>
</dbReference>
<dbReference type="GO" id="GO:0004659">
    <property type="term" value="F:prenyltransferase activity"/>
    <property type="evidence" value="ECO:0007669"/>
    <property type="project" value="InterPro"/>
</dbReference>
<dbReference type="CDD" id="cd00685">
    <property type="entry name" value="Trans_IPPS_HT"/>
    <property type="match status" value="1"/>
</dbReference>
<dbReference type="AlphaFoldDB" id="A0AAU7CE76"/>
<keyword evidence="5" id="KW-0460">Magnesium</keyword>
<name>A0AAU7CE76_9BACT</name>
<evidence type="ECO:0000256" key="6">
    <source>
        <dbReference type="RuleBase" id="RU004466"/>
    </source>
</evidence>
<dbReference type="Gene3D" id="1.10.600.10">
    <property type="entry name" value="Farnesyl Diphosphate Synthase"/>
    <property type="match status" value="1"/>
</dbReference>
<dbReference type="EMBL" id="CP155447">
    <property type="protein sequence ID" value="XBH02986.1"/>
    <property type="molecule type" value="Genomic_DNA"/>
</dbReference>
<accession>A0AAU7CE76</accession>
<dbReference type="GO" id="GO:0046872">
    <property type="term" value="F:metal ion binding"/>
    <property type="evidence" value="ECO:0007669"/>
    <property type="project" value="UniProtKB-KW"/>
</dbReference>
<evidence type="ECO:0000256" key="2">
    <source>
        <dbReference type="ARBA" id="ARBA00006706"/>
    </source>
</evidence>
<dbReference type="GO" id="GO:0008299">
    <property type="term" value="P:isoprenoid biosynthetic process"/>
    <property type="evidence" value="ECO:0007669"/>
    <property type="project" value="InterPro"/>
</dbReference>
<comment type="similarity">
    <text evidence="2 6">Belongs to the FPP/GGPP synthase family.</text>
</comment>
<evidence type="ECO:0000313" key="7">
    <source>
        <dbReference type="EMBL" id="XBH02986.1"/>
    </source>
</evidence>
<dbReference type="SUPFAM" id="SSF48576">
    <property type="entry name" value="Terpenoid synthases"/>
    <property type="match status" value="1"/>
</dbReference>
<dbReference type="InterPro" id="IPR008949">
    <property type="entry name" value="Isoprenoid_synthase_dom_sf"/>
</dbReference>
<reference evidence="7" key="1">
    <citation type="submission" date="2024-05" db="EMBL/GenBank/DDBJ databases">
        <title>Planctomycetes of the genus Singulisphaera possess chitinolytic capabilities.</title>
        <authorList>
            <person name="Ivanova A."/>
        </authorList>
    </citation>
    <scope>NUCLEOTIDE SEQUENCE</scope>
    <source>
        <strain evidence="7">Ch08T</strain>
    </source>
</reference>
<evidence type="ECO:0000256" key="1">
    <source>
        <dbReference type="ARBA" id="ARBA00001946"/>
    </source>
</evidence>
<dbReference type="RefSeq" id="WP_406695727.1">
    <property type="nucleotide sequence ID" value="NZ_CP155447.1"/>
</dbReference>
<dbReference type="PANTHER" id="PTHR12001:SF69">
    <property type="entry name" value="ALL TRANS-POLYPRENYL-DIPHOSPHATE SYNTHASE PDSS1"/>
    <property type="match status" value="1"/>
</dbReference>
<keyword evidence="4" id="KW-0479">Metal-binding</keyword>
<dbReference type="InterPro" id="IPR000092">
    <property type="entry name" value="Polyprenyl_synt"/>
</dbReference>